<name>A0A4Y3R5M9_STRCI</name>
<comment type="caution">
    <text evidence="4">The sequence shown here is derived from an EMBL/GenBank/DDBJ whole genome shotgun (WGS) entry which is preliminary data.</text>
</comment>
<gene>
    <name evidence="4" type="ORF">SCA03_45890</name>
</gene>
<evidence type="ECO:0000259" key="3">
    <source>
        <dbReference type="PROSITE" id="PS51462"/>
    </source>
</evidence>
<dbReference type="Proteomes" id="UP000319210">
    <property type="component" value="Unassembled WGS sequence"/>
</dbReference>
<dbReference type="RefSeq" id="WP_230988854.1">
    <property type="nucleotide sequence ID" value="NZ_BJMM01000026.1"/>
</dbReference>
<dbReference type="AlphaFoldDB" id="A0A4Y3R5M9"/>
<feature type="region of interest" description="Disordered" evidence="2">
    <location>
        <begin position="1"/>
        <end position="35"/>
    </location>
</feature>
<dbReference type="GO" id="GO:0016787">
    <property type="term" value="F:hydrolase activity"/>
    <property type="evidence" value="ECO:0007669"/>
    <property type="project" value="UniProtKB-KW"/>
</dbReference>
<keyword evidence="5" id="KW-1185">Reference proteome</keyword>
<dbReference type="InterPro" id="IPR000086">
    <property type="entry name" value="NUDIX_hydrolase_dom"/>
</dbReference>
<keyword evidence="1" id="KW-0378">Hydrolase</keyword>
<evidence type="ECO:0000313" key="5">
    <source>
        <dbReference type="Proteomes" id="UP000319210"/>
    </source>
</evidence>
<evidence type="ECO:0000256" key="2">
    <source>
        <dbReference type="SAM" id="MobiDB-lite"/>
    </source>
</evidence>
<dbReference type="InterPro" id="IPR015797">
    <property type="entry name" value="NUDIX_hydrolase-like_dom_sf"/>
</dbReference>
<feature type="compositionally biased region" description="Low complexity" evidence="2">
    <location>
        <begin position="210"/>
        <end position="225"/>
    </location>
</feature>
<proteinExistence type="predicted"/>
<dbReference type="PROSITE" id="PS51462">
    <property type="entry name" value="NUDIX"/>
    <property type="match status" value="1"/>
</dbReference>
<protein>
    <recommendedName>
        <fullName evidence="3">Nudix hydrolase domain-containing protein</fullName>
    </recommendedName>
</protein>
<dbReference type="PROSITE" id="PS00893">
    <property type="entry name" value="NUDIX_BOX"/>
    <property type="match status" value="1"/>
</dbReference>
<feature type="region of interest" description="Disordered" evidence="2">
    <location>
        <begin position="163"/>
        <end position="302"/>
    </location>
</feature>
<evidence type="ECO:0000313" key="4">
    <source>
        <dbReference type="EMBL" id="GEB52038.1"/>
    </source>
</evidence>
<feature type="domain" description="Nudix hydrolase" evidence="3">
    <location>
        <begin position="40"/>
        <end position="175"/>
    </location>
</feature>
<dbReference type="EMBL" id="BJMM01000026">
    <property type="protein sequence ID" value="GEB52038.1"/>
    <property type="molecule type" value="Genomic_DNA"/>
</dbReference>
<dbReference type="Gene3D" id="3.90.79.10">
    <property type="entry name" value="Nucleoside Triphosphate Pyrophosphohydrolase"/>
    <property type="match status" value="1"/>
</dbReference>
<accession>A0A4Y3R5M9</accession>
<dbReference type="SUPFAM" id="SSF55811">
    <property type="entry name" value="Nudix"/>
    <property type="match status" value="1"/>
</dbReference>
<evidence type="ECO:0000256" key="1">
    <source>
        <dbReference type="ARBA" id="ARBA00022801"/>
    </source>
</evidence>
<sequence length="369" mass="38018">MGELPGGSADGRADEQVDYVDAEDRPVRTGPRGGARAIGLHHRVAATVLTDPAGRVLVHRRPAHAPVLPGHHDVLVGGCVRAGESYRAAAARELAEELGVGTGGPPPRELWRERLDGPNGPCWLAVHHLRLGPGGPPQADPAEIAWHGFVPYARLVRGNGPAAGEAGGVRPPGADGTEGAGGTEGLGFRAVSGPGARRTPPRHPPRPAHPARSARPASPPRAARLPQPPPPPMPSPLARPARDLPSAQPARPAREPRPGQGAPGPWSARPEQHPDSARPAQTPASAPLGATDGDGGGRPAHPCAGFDPIAPFNPVGLHVLRVLGHLEHRRDGVPAVPALTRGTHDHCWTVLGPCPADPCACAHAADGRT</sequence>
<feature type="compositionally biased region" description="Pro residues" evidence="2">
    <location>
        <begin position="226"/>
        <end position="237"/>
    </location>
</feature>
<dbReference type="InterPro" id="IPR020084">
    <property type="entry name" value="NUDIX_hydrolase_CS"/>
</dbReference>
<feature type="compositionally biased region" description="Gly residues" evidence="2">
    <location>
        <begin position="176"/>
        <end position="185"/>
    </location>
</feature>
<dbReference type="Pfam" id="PF00293">
    <property type="entry name" value="NUDIX"/>
    <property type="match status" value="1"/>
</dbReference>
<reference evidence="4 5" key="1">
    <citation type="submission" date="2019-06" db="EMBL/GenBank/DDBJ databases">
        <title>Whole genome shotgun sequence of Streptomyces cacaoi subsp. cacaoi NBRC 12748.</title>
        <authorList>
            <person name="Hosoyama A."/>
            <person name="Uohara A."/>
            <person name="Ohji S."/>
            <person name="Ichikawa N."/>
        </authorList>
    </citation>
    <scope>NUCLEOTIDE SEQUENCE [LARGE SCALE GENOMIC DNA]</scope>
    <source>
        <strain evidence="4 5">NBRC 12748</strain>
    </source>
</reference>
<organism evidence="4 5">
    <name type="scientific">Streptomyces cacaoi</name>
    <dbReference type="NCBI Taxonomy" id="1898"/>
    <lineage>
        <taxon>Bacteria</taxon>
        <taxon>Bacillati</taxon>
        <taxon>Actinomycetota</taxon>
        <taxon>Actinomycetes</taxon>
        <taxon>Kitasatosporales</taxon>
        <taxon>Streptomycetaceae</taxon>
        <taxon>Streptomyces</taxon>
    </lineage>
</organism>